<dbReference type="Pfam" id="PF00535">
    <property type="entry name" value="Glycos_transf_2"/>
    <property type="match status" value="1"/>
</dbReference>
<dbReference type="PANTHER" id="PTHR43685">
    <property type="entry name" value="GLYCOSYLTRANSFERASE"/>
    <property type="match status" value="1"/>
</dbReference>
<dbReference type="InterPro" id="IPR050834">
    <property type="entry name" value="Glycosyltransf_2"/>
</dbReference>
<comment type="caution">
    <text evidence="2">The sequence shown here is derived from an EMBL/GenBank/DDBJ whole genome shotgun (WGS) entry which is preliminary data.</text>
</comment>
<sequence length="311" mass="37021">MSLSVITPHYNDLDGLKRILTCLQEQTSKDWEWIIVDDCSDKLVLINVEEWKSNINDNRIRFIKNSSKSNASVCRNKGIELAKFENLVFLDSDDYIVEDFVSNRQIEFNEFAVFPNFHVVDDTSHFIKKELKNKKELLNKFLAAQFLWQTSCILWNKTFLAQIGKFDPNLERLQDVELCIRALFVSENYKIIDNKVDFFYYAKPISLKPEIVRKSCESVNYLISKLNTNYLLDFYRKSLIKAYYFACVKGLHRCKNRTNTIYVKESLKLFSKLKYINLFEYIVGYTLLKLYQYHLISDSLFIRINRYIFKY</sequence>
<evidence type="ECO:0000313" key="3">
    <source>
        <dbReference type="Proteomes" id="UP000245430"/>
    </source>
</evidence>
<dbReference type="CDD" id="cd00761">
    <property type="entry name" value="Glyco_tranf_GTA_type"/>
    <property type="match status" value="1"/>
</dbReference>
<dbReference type="OrthoDB" id="597270at2"/>
<accession>A0A316DM49</accession>
<dbReference type="RefSeq" id="WP_109682437.1">
    <property type="nucleotide sequence ID" value="NZ_QGGP01000004.1"/>
</dbReference>
<evidence type="ECO:0000313" key="2">
    <source>
        <dbReference type="EMBL" id="PWK18622.1"/>
    </source>
</evidence>
<dbReference type="AlphaFoldDB" id="A0A316DM49"/>
<dbReference type="Gene3D" id="3.90.550.10">
    <property type="entry name" value="Spore Coat Polysaccharide Biosynthesis Protein SpsA, Chain A"/>
    <property type="match status" value="1"/>
</dbReference>
<dbReference type="InterPro" id="IPR001173">
    <property type="entry name" value="Glyco_trans_2-like"/>
</dbReference>
<reference evidence="2 3" key="1">
    <citation type="submission" date="2018-05" db="EMBL/GenBank/DDBJ databases">
        <title>Genomic Encyclopedia of Archaeal and Bacterial Type Strains, Phase II (KMG-II): from individual species to whole genera.</title>
        <authorList>
            <person name="Goeker M."/>
        </authorList>
    </citation>
    <scope>NUCLEOTIDE SEQUENCE [LARGE SCALE GENOMIC DNA]</scope>
    <source>
        <strain evidence="2 3">DSM 22637</strain>
    </source>
</reference>
<name>A0A316DM49_9FLAO</name>
<keyword evidence="3" id="KW-1185">Reference proteome</keyword>
<organism evidence="2 3">
    <name type="scientific">Xanthomarina spongicola</name>
    <dbReference type="NCBI Taxonomy" id="570520"/>
    <lineage>
        <taxon>Bacteria</taxon>
        <taxon>Pseudomonadati</taxon>
        <taxon>Bacteroidota</taxon>
        <taxon>Flavobacteriia</taxon>
        <taxon>Flavobacteriales</taxon>
        <taxon>Flavobacteriaceae</taxon>
        <taxon>Xanthomarina</taxon>
    </lineage>
</organism>
<gene>
    <name evidence="2" type="ORF">LX78_01929</name>
</gene>
<feature type="domain" description="Glycosyltransferase 2-like" evidence="1">
    <location>
        <begin position="4"/>
        <end position="147"/>
    </location>
</feature>
<evidence type="ECO:0000259" key="1">
    <source>
        <dbReference type="Pfam" id="PF00535"/>
    </source>
</evidence>
<dbReference type="PANTHER" id="PTHR43685:SF2">
    <property type="entry name" value="GLYCOSYLTRANSFERASE 2-LIKE DOMAIN-CONTAINING PROTEIN"/>
    <property type="match status" value="1"/>
</dbReference>
<dbReference type="Proteomes" id="UP000245430">
    <property type="component" value="Unassembled WGS sequence"/>
</dbReference>
<proteinExistence type="predicted"/>
<protein>
    <submittedName>
        <fullName evidence="2">Glycosyltransferase involved in cell wall biosynthesis</fullName>
    </submittedName>
</protein>
<dbReference type="EMBL" id="QGGP01000004">
    <property type="protein sequence ID" value="PWK18622.1"/>
    <property type="molecule type" value="Genomic_DNA"/>
</dbReference>
<keyword evidence="2" id="KW-0808">Transferase</keyword>
<dbReference type="InterPro" id="IPR029044">
    <property type="entry name" value="Nucleotide-diphossugar_trans"/>
</dbReference>
<dbReference type="GO" id="GO:0016740">
    <property type="term" value="F:transferase activity"/>
    <property type="evidence" value="ECO:0007669"/>
    <property type="project" value="UniProtKB-KW"/>
</dbReference>
<dbReference type="SUPFAM" id="SSF53448">
    <property type="entry name" value="Nucleotide-diphospho-sugar transferases"/>
    <property type="match status" value="1"/>
</dbReference>